<dbReference type="RefSeq" id="WP_285321464.1">
    <property type="nucleotide sequence ID" value="NZ_JASPDQ010000012.1"/>
</dbReference>
<feature type="transmembrane region" description="Helical" evidence="2">
    <location>
        <begin position="39"/>
        <end position="60"/>
    </location>
</feature>
<feature type="compositionally biased region" description="Polar residues" evidence="1">
    <location>
        <begin position="1"/>
        <end position="10"/>
    </location>
</feature>
<dbReference type="SUPFAM" id="SSF52833">
    <property type="entry name" value="Thioredoxin-like"/>
    <property type="match status" value="1"/>
</dbReference>
<name>A0AAW6ZM31_9ACTO</name>
<protein>
    <submittedName>
        <fullName evidence="4">Thioredoxin domain-containing protein</fullName>
    </submittedName>
</protein>
<organism evidence="4 5">
    <name type="scientific">Trueperella bernardiae</name>
    <dbReference type="NCBI Taxonomy" id="59561"/>
    <lineage>
        <taxon>Bacteria</taxon>
        <taxon>Bacillati</taxon>
        <taxon>Actinomycetota</taxon>
        <taxon>Actinomycetes</taxon>
        <taxon>Actinomycetales</taxon>
        <taxon>Actinomycetaceae</taxon>
        <taxon>Trueperella</taxon>
    </lineage>
</organism>
<reference evidence="4" key="1">
    <citation type="submission" date="2023-05" db="EMBL/GenBank/DDBJ databases">
        <title>Genomic Catalog of Human Bladder Bacteria.</title>
        <authorList>
            <person name="Du J."/>
        </authorList>
    </citation>
    <scope>NUCLEOTIDE SEQUENCE</scope>
    <source>
        <strain evidence="4">UMB1304A</strain>
    </source>
</reference>
<dbReference type="AlphaFoldDB" id="A0AAW6ZM31"/>
<keyword evidence="2" id="KW-1133">Transmembrane helix</keyword>
<dbReference type="CDD" id="cd02972">
    <property type="entry name" value="DsbA_family"/>
    <property type="match status" value="1"/>
</dbReference>
<keyword evidence="2" id="KW-0812">Transmembrane</keyword>
<keyword evidence="2" id="KW-0472">Membrane</keyword>
<comment type="caution">
    <text evidence="4">The sequence shown here is derived from an EMBL/GenBank/DDBJ whole genome shotgun (WGS) entry which is preliminary data.</text>
</comment>
<feature type="compositionally biased region" description="Basic and acidic residues" evidence="1">
    <location>
        <begin position="11"/>
        <end position="21"/>
    </location>
</feature>
<dbReference type="Gene3D" id="3.40.30.10">
    <property type="entry name" value="Glutaredoxin"/>
    <property type="match status" value="1"/>
</dbReference>
<gene>
    <name evidence="4" type="ORF">QP858_06050</name>
</gene>
<dbReference type="EMBL" id="JASPDQ010000012">
    <property type="protein sequence ID" value="MDK8602017.1"/>
    <property type="molecule type" value="Genomic_DNA"/>
</dbReference>
<accession>A0AAW6ZM31</accession>
<dbReference type="InterPro" id="IPR036249">
    <property type="entry name" value="Thioredoxin-like_sf"/>
</dbReference>
<evidence type="ECO:0000313" key="5">
    <source>
        <dbReference type="Proteomes" id="UP001225576"/>
    </source>
</evidence>
<evidence type="ECO:0000256" key="1">
    <source>
        <dbReference type="SAM" id="MobiDB-lite"/>
    </source>
</evidence>
<evidence type="ECO:0000259" key="3">
    <source>
        <dbReference type="Pfam" id="PF13462"/>
    </source>
</evidence>
<sequence>MATKNSAQSVTKKERRDMARERARILREQEAKRARRNKALMIGGIVLAVALVVFAILQIVGKGGKANTGDYEGTVRPATLANVTDDYGIDVNAAGVAGQVVEDAGVFAVYSDYTCSGCINLERNYADTYHNHADAGELSVRLYPVATLNNSVSDNAAAAMFYVATYAPEQAWAYNDALFARTTEAVKGGGSAPTHAEFADIAKSVGVPDDVANDLPASVASDDWKAVAVAATDSFREKGYTATPTLEVNGVVDDSWLAEGDVDSVIQSAIDAGAK</sequence>
<evidence type="ECO:0000256" key="2">
    <source>
        <dbReference type="SAM" id="Phobius"/>
    </source>
</evidence>
<proteinExistence type="predicted"/>
<dbReference type="Pfam" id="PF13462">
    <property type="entry name" value="Thioredoxin_4"/>
    <property type="match status" value="1"/>
</dbReference>
<evidence type="ECO:0000313" key="4">
    <source>
        <dbReference type="EMBL" id="MDK8602017.1"/>
    </source>
</evidence>
<feature type="domain" description="Thioredoxin-like fold" evidence="3">
    <location>
        <begin position="107"/>
        <end position="255"/>
    </location>
</feature>
<dbReference type="InterPro" id="IPR012336">
    <property type="entry name" value="Thioredoxin-like_fold"/>
</dbReference>
<feature type="region of interest" description="Disordered" evidence="1">
    <location>
        <begin position="1"/>
        <end position="21"/>
    </location>
</feature>
<dbReference type="Proteomes" id="UP001225576">
    <property type="component" value="Unassembled WGS sequence"/>
</dbReference>